<comment type="caution">
    <text evidence="3">The sequence shown here is derived from an EMBL/GenBank/DDBJ whole genome shotgun (WGS) entry which is preliminary data.</text>
</comment>
<organism evidence="3 4">
    <name type="scientific">Seminavis robusta</name>
    <dbReference type="NCBI Taxonomy" id="568900"/>
    <lineage>
        <taxon>Eukaryota</taxon>
        <taxon>Sar</taxon>
        <taxon>Stramenopiles</taxon>
        <taxon>Ochrophyta</taxon>
        <taxon>Bacillariophyta</taxon>
        <taxon>Bacillariophyceae</taxon>
        <taxon>Bacillariophycidae</taxon>
        <taxon>Naviculales</taxon>
        <taxon>Naviculaceae</taxon>
        <taxon>Seminavis</taxon>
    </lineage>
</organism>
<feature type="compositionally biased region" description="Low complexity" evidence="1">
    <location>
        <begin position="569"/>
        <end position="582"/>
    </location>
</feature>
<evidence type="ECO:0000259" key="2">
    <source>
        <dbReference type="Pfam" id="PF07059"/>
    </source>
</evidence>
<accession>A0A9N8DXU5</accession>
<dbReference type="PANTHER" id="PTHR12136">
    <property type="entry name" value="ENHANCED DISEASE RESISTANCE-RELATED"/>
    <property type="match status" value="1"/>
</dbReference>
<feature type="region of interest" description="Disordered" evidence="1">
    <location>
        <begin position="1"/>
        <end position="30"/>
    </location>
</feature>
<feature type="compositionally biased region" description="Acidic residues" evidence="1">
    <location>
        <begin position="544"/>
        <end position="559"/>
    </location>
</feature>
<dbReference type="InterPro" id="IPR009769">
    <property type="entry name" value="EDR2_C"/>
</dbReference>
<feature type="compositionally biased region" description="Low complexity" evidence="1">
    <location>
        <begin position="15"/>
        <end position="25"/>
    </location>
</feature>
<feature type="compositionally biased region" description="Low complexity" evidence="1">
    <location>
        <begin position="243"/>
        <end position="257"/>
    </location>
</feature>
<evidence type="ECO:0000313" key="3">
    <source>
        <dbReference type="EMBL" id="CAB9510918.1"/>
    </source>
</evidence>
<feature type="region of interest" description="Disordered" evidence="1">
    <location>
        <begin position="213"/>
        <end position="270"/>
    </location>
</feature>
<dbReference type="EMBL" id="CAICTM010000458">
    <property type="protein sequence ID" value="CAB9510918.1"/>
    <property type="molecule type" value="Genomic_DNA"/>
</dbReference>
<name>A0A9N8DXU5_9STRA</name>
<dbReference type="InterPro" id="IPR045096">
    <property type="entry name" value="EDR2-like"/>
</dbReference>
<feature type="compositionally biased region" description="Polar residues" evidence="1">
    <location>
        <begin position="213"/>
        <end position="228"/>
    </location>
</feature>
<gene>
    <name evidence="3" type="ORF">SEMRO_459_G147310.1</name>
</gene>
<dbReference type="AlphaFoldDB" id="A0A9N8DXU5"/>
<feature type="domain" description="Protein ENHANCED DISEASE RESISTANCE 2 C-terminal" evidence="2">
    <location>
        <begin position="598"/>
        <end position="811"/>
    </location>
</feature>
<proteinExistence type="predicted"/>
<dbReference type="PANTHER" id="PTHR12136:SF41">
    <property type="entry name" value="PLECKSTRIN HOMOLOGY (PH) AND LIPID-BINDING START DOMAINS-CONTAINING PROTEIN"/>
    <property type="match status" value="1"/>
</dbReference>
<dbReference type="OrthoDB" id="9970435at2759"/>
<evidence type="ECO:0000313" key="4">
    <source>
        <dbReference type="Proteomes" id="UP001153069"/>
    </source>
</evidence>
<sequence>MSKESTTTMTDSTIAAADDSNTHNNNTDDHLTALLPASHPTNPIRHSGRALVRGKIRRVWRPRHLEVWDNGLVRYYEVPIPANSTLDAFVPPYLPPHDDTLPHSKIPKCTLAIHHARIIDVTTLRDMHVGLPRGAFGFLFHGQQIDEEGTGGGGEEDLFSDGMQLLSMGQCQGNANLATPRDFLCAVNSLEEAQSWVIALQWAASMSRDASLHSGSTHSLPYSTSTDDPSWDPQHQEDSIVASPPRQRQQQSSPEQQTAKTTTTLPNINKPKAGKMIVTKVVGYTLVRLETYKWEIAYRIHVLLVMPRQQQQQVQEWSILRTALDMADIIILDKQHVPLSPKVQAQLQRIRDLPTLHKMEKLTKSVAVVDSVLRSFCMEAGVVNSPSMKRFLGLQSSSSSLQPHATNSTRVSQFWAFHGPSGVLSRPKRTILQQQSIDQFVKQWLQQAKPKDTTPSKRFSLLCWYLRLPQPTTTYAAGLLLFAVVSAISPASVEIDSSKSITYYHATSHQTQQPPQPKSPNKSMSEESVGHSTVAGTPHKSLMDEDDDSEAVEDEEGEESSPRAEAVESTSLLQQQDSRLSSPLPMYDADHKVTVSCWSKPDDSIFNVRGPTYLTDRVKMPSGKASFTCEGVDMWLSDTPERHIARHPSVSEGVLANTDKDMFLVNFLLPFGNFVAYFSIPPLEQFANPQLADVWTRFVEGNQQYRDARLKMLPVVVDGPWIVRAAVPGTSPALLGKVIPLQYFFTQKPSGRSIYEVDVIITASSIAKGILSVVKSHTKALSIAFAFIIEAAEEHELPETVLASFQVHSVDLEDCPLLPSLSMP</sequence>
<feature type="compositionally biased region" description="Polar residues" evidence="1">
    <location>
        <begin position="1"/>
        <end position="13"/>
    </location>
</feature>
<evidence type="ECO:0000256" key="1">
    <source>
        <dbReference type="SAM" id="MobiDB-lite"/>
    </source>
</evidence>
<protein>
    <recommendedName>
        <fullName evidence="2">Protein ENHANCED DISEASE RESISTANCE 2 C-terminal domain-containing protein</fullName>
    </recommendedName>
</protein>
<reference evidence="3" key="1">
    <citation type="submission" date="2020-06" db="EMBL/GenBank/DDBJ databases">
        <authorList>
            <consortium name="Plant Systems Biology data submission"/>
        </authorList>
    </citation>
    <scope>NUCLEOTIDE SEQUENCE</scope>
    <source>
        <strain evidence="3">D6</strain>
    </source>
</reference>
<dbReference type="Pfam" id="PF07059">
    <property type="entry name" value="EDR2_C"/>
    <property type="match status" value="1"/>
</dbReference>
<feature type="region of interest" description="Disordered" evidence="1">
    <location>
        <begin position="506"/>
        <end position="585"/>
    </location>
</feature>
<feature type="compositionally biased region" description="Polar residues" evidence="1">
    <location>
        <begin position="258"/>
        <end position="267"/>
    </location>
</feature>
<dbReference type="Proteomes" id="UP001153069">
    <property type="component" value="Unassembled WGS sequence"/>
</dbReference>
<feature type="compositionally biased region" description="Low complexity" evidence="1">
    <location>
        <begin position="507"/>
        <end position="523"/>
    </location>
</feature>
<keyword evidence="4" id="KW-1185">Reference proteome</keyword>